<dbReference type="InterPro" id="IPR019613">
    <property type="entry name" value="DUF4198"/>
</dbReference>
<sequence length="270" mass="28721">MTRGFHRSARAALVAGLGLLAPALAATPAAAHFQELLPSADVLPDGGPVTLDLVFTHPMERGPVMDMKKPKRFGVKADGKVRDLTGTLTDAAQDGKGAWRATYDLKQPGAAVFFVEPQPYFEPAEGKYIIHYAKVVVDGFASGEGWDALVGLPVEIEPLARPTGLWTGNVFRGIVRKAGKPVPFAEVEVEYVNDGAVKAPNDAFVTQVIKADKDGVFTYAMPRAGWWGFAALVEADAPMAAPDGKKVPVELGALMWVKATDMVPAAAQAR</sequence>
<dbReference type="AlphaFoldDB" id="A0A3L7AKV5"/>
<dbReference type="Pfam" id="PF10670">
    <property type="entry name" value="DUF4198"/>
    <property type="match status" value="1"/>
</dbReference>
<dbReference type="EMBL" id="RCTF01000002">
    <property type="protein sequence ID" value="RLP81153.1"/>
    <property type="molecule type" value="Genomic_DNA"/>
</dbReference>
<dbReference type="RefSeq" id="WP_121622005.1">
    <property type="nucleotide sequence ID" value="NZ_JACIIW010000003.1"/>
</dbReference>
<feature type="signal peptide" evidence="1">
    <location>
        <begin position="1"/>
        <end position="25"/>
    </location>
</feature>
<organism evidence="2 3">
    <name type="scientific">Xanthobacter tagetidis</name>
    <dbReference type="NCBI Taxonomy" id="60216"/>
    <lineage>
        <taxon>Bacteria</taxon>
        <taxon>Pseudomonadati</taxon>
        <taxon>Pseudomonadota</taxon>
        <taxon>Alphaproteobacteria</taxon>
        <taxon>Hyphomicrobiales</taxon>
        <taxon>Xanthobacteraceae</taxon>
        <taxon>Xanthobacter</taxon>
    </lineage>
</organism>
<dbReference type="Proteomes" id="UP000269692">
    <property type="component" value="Unassembled WGS sequence"/>
</dbReference>
<accession>A0A3L7AKV5</accession>
<feature type="chain" id="PRO_5018001250" evidence="1">
    <location>
        <begin position="26"/>
        <end position="270"/>
    </location>
</feature>
<protein>
    <submittedName>
        <fullName evidence="2">DUF4198 domain-containing protein</fullName>
    </submittedName>
</protein>
<gene>
    <name evidence="2" type="ORF">D9R14_03950</name>
</gene>
<evidence type="ECO:0000313" key="2">
    <source>
        <dbReference type="EMBL" id="RLP81153.1"/>
    </source>
</evidence>
<evidence type="ECO:0000313" key="3">
    <source>
        <dbReference type="Proteomes" id="UP000269692"/>
    </source>
</evidence>
<keyword evidence="1" id="KW-0732">Signal</keyword>
<dbReference type="OrthoDB" id="9780723at2"/>
<name>A0A3L7AKV5_9HYPH</name>
<keyword evidence="3" id="KW-1185">Reference proteome</keyword>
<reference evidence="2 3" key="1">
    <citation type="submission" date="2018-10" db="EMBL/GenBank/DDBJ databases">
        <title>Xanthobacter tagetidis genome sequencing and assembly.</title>
        <authorList>
            <person name="Maclea K.S."/>
            <person name="Goen A.E."/>
            <person name="Fatima S.A."/>
        </authorList>
    </citation>
    <scope>NUCLEOTIDE SEQUENCE [LARGE SCALE GENOMIC DNA]</scope>
    <source>
        <strain evidence="2 3">ATCC 700314</strain>
    </source>
</reference>
<proteinExistence type="predicted"/>
<comment type="caution">
    <text evidence="2">The sequence shown here is derived from an EMBL/GenBank/DDBJ whole genome shotgun (WGS) entry which is preliminary data.</text>
</comment>
<evidence type="ECO:0000256" key="1">
    <source>
        <dbReference type="SAM" id="SignalP"/>
    </source>
</evidence>